<gene>
    <name evidence="2" type="primary">ORF128361</name>
</gene>
<dbReference type="PROSITE" id="PS50031">
    <property type="entry name" value="EH"/>
    <property type="match status" value="1"/>
</dbReference>
<feature type="domain" description="EH" evidence="1">
    <location>
        <begin position="39"/>
        <end position="98"/>
    </location>
</feature>
<feature type="non-terminal residue" evidence="2">
    <location>
        <position position="98"/>
    </location>
</feature>
<reference evidence="2" key="1">
    <citation type="submission" date="2014-12" db="EMBL/GenBank/DDBJ databases">
        <title>Insight into the proteome of Arion vulgaris.</title>
        <authorList>
            <person name="Aradska J."/>
            <person name="Bulat T."/>
            <person name="Smidak R."/>
            <person name="Sarate P."/>
            <person name="Gangsoo J."/>
            <person name="Sialana F."/>
            <person name="Bilban M."/>
            <person name="Lubec G."/>
        </authorList>
    </citation>
    <scope>NUCLEOTIDE SEQUENCE</scope>
    <source>
        <tissue evidence="2">Skin</tissue>
    </source>
</reference>
<name>A0A0B7AMM1_9EUPU</name>
<dbReference type="AlphaFoldDB" id="A0A0B7AMM1"/>
<dbReference type="Pfam" id="PF12763">
    <property type="entry name" value="EH"/>
    <property type="match status" value="1"/>
</dbReference>
<dbReference type="InterPro" id="IPR000261">
    <property type="entry name" value="EH_dom"/>
</dbReference>
<evidence type="ECO:0000259" key="1">
    <source>
        <dbReference type="PROSITE" id="PS50031"/>
    </source>
</evidence>
<organism evidence="2">
    <name type="scientific">Arion vulgaris</name>
    <dbReference type="NCBI Taxonomy" id="1028688"/>
    <lineage>
        <taxon>Eukaryota</taxon>
        <taxon>Metazoa</taxon>
        <taxon>Spiralia</taxon>
        <taxon>Lophotrochozoa</taxon>
        <taxon>Mollusca</taxon>
        <taxon>Gastropoda</taxon>
        <taxon>Heterobranchia</taxon>
        <taxon>Euthyneura</taxon>
        <taxon>Panpulmonata</taxon>
        <taxon>Eupulmonata</taxon>
        <taxon>Stylommatophora</taxon>
        <taxon>Helicina</taxon>
        <taxon>Arionoidea</taxon>
        <taxon>Arionidae</taxon>
        <taxon>Arion</taxon>
    </lineage>
</organism>
<dbReference type="EMBL" id="HACG01035002">
    <property type="protein sequence ID" value="CEK81867.1"/>
    <property type="molecule type" value="Transcribed_RNA"/>
</dbReference>
<accession>A0A0B7AMM1</accession>
<dbReference type="InterPro" id="IPR039656">
    <property type="entry name" value="SYNRG"/>
</dbReference>
<proteinExistence type="predicted"/>
<dbReference type="PANTHER" id="PTHR15463:SF2">
    <property type="entry name" value="SYNERGIN GAMMA"/>
    <property type="match status" value="1"/>
</dbReference>
<dbReference type="SUPFAM" id="SSF47473">
    <property type="entry name" value="EF-hand"/>
    <property type="match status" value="1"/>
</dbReference>
<dbReference type="PANTHER" id="PTHR15463">
    <property type="entry name" value="AP1 GAMMA SUBUNIT BINDING PROTEIN 1"/>
    <property type="match status" value="1"/>
</dbReference>
<sequence length="98" mass="10907">MNPIVEASITSLISNTHISTAVSLHSNDQAPLPEWCFHNEDQLPAVYKQVFEACIVDGMISTERLYPILLLSGLPRENLAQIWSICNTTTPGQLNKKE</sequence>
<dbReference type="Gene3D" id="1.10.238.10">
    <property type="entry name" value="EF-hand"/>
    <property type="match status" value="1"/>
</dbReference>
<dbReference type="InterPro" id="IPR011992">
    <property type="entry name" value="EF-hand-dom_pair"/>
</dbReference>
<evidence type="ECO:0000313" key="2">
    <source>
        <dbReference type="EMBL" id="CEK81867.1"/>
    </source>
</evidence>
<dbReference type="GO" id="GO:0030130">
    <property type="term" value="C:clathrin coat of trans-Golgi network vesicle"/>
    <property type="evidence" value="ECO:0007669"/>
    <property type="project" value="TreeGrafter"/>
</dbReference>
<protein>
    <recommendedName>
        <fullName evidence="1">EH domain-containing protein</fullName>
    </recommendedName>
</protein>